<dbReference type="InterPro" id="IPR000680">
    <property type="entry name" value="Borrelia_lipo"/>
</dbReference>
<proteinExistence type="predicted"/>
<comment type="caution">
    <text evidence="9">The sequence shown here is derived from an EMBL/GenBank/DDBJ whole genome shotgun (WGS) entry which is preliminary data.</text>
</comment>
<name>W6TX68_9SPIR</name>
<keyword evidence="5 8" id="KW-0564">Palmitate</keyword>
<evidence type="ECO:0000256" key="4">
    <source>
        <dbReference type="ARBA" id="ARBA00023136"/>
    </source>
</evidence>
<dbReference type="PATRIC" id="fig|1432657.3.peg.1360"/>
<organism evidence="9 10">
    <name type="scientific">Borrelia duttonii CR2A</name>
    <dbReference type="NCBI Taxonomy" id="1432657"/>
    <lineage>
        <taxon>Bacteria</taxon>
        <taxon>Pseudomonadati</taxon>
        <taxon>Spirochaetota</taxon>
        <taxon>Spirochaetia</taxon>
        <taxon>Spirochaetales</taxon>
        <taxon>Borreliaceae</taxon>
        <taxon>Borrelia</taxon>
    </lineage>
</organism>
<keyword evidence="7 8" id="KW-0449">Lipoprotein</keyword>
<comment type="subcellular location">
    <subcellularLocation>
        <location evidence="2 8">Cell outer membrane</location>
        <topology evidence="2 8">Lipid-anchor</topology>
    </subcellularLocation>
</comment>
<accession>W6TX68</accession>
<dbReference type="Proteomes" id="UP000019148">
    <property type="component" value="Unassembled WGS sequence"/>
</dbReference>
<keyword evidence="4 8" id="KW-0472">Membrane</keyword>
<keyword evidence="6 8" id="KW-0998">Cell outer membrane</keyword>
<dbReference type="Pfam" id="PF00921">
    <property type="entry name" value="Lipoprotein_2"/>
    <property type="match status" value="1"/>
</dbReference>
<protein>
    <recommendedName>
        <fullName evidence="8">Variable large protein</fullName>
    </recommendedName>
</protein>
<evidence type="ECO:0000256" key="5">
    <source>
        <dbReference type="ARBA" id="ARBA00023139"/>
    </source>
</evidence>
<sequence length="268" mass="27327">MKEVREKLGKILEENGNYPKVKGKVEEFIGKISKIEEGAKKAALGANDSAVIGGVVKANVVGANTDLGSIKNLVEGIKEIVDLVITEGDGQADKTNPADADKKNIGKLFGAKTDGDGAEEKHIAAASASIGALSGSDILKAIAGANADASKDGKVKDAKDAAGLALAKGTSTENDDQLGDLVKKDAIIAGAIALRAMAKDGKFIVKDTAANKTEAEAAKGLSANAINKAFSTLIMAVRNTVDSGLKTINNVLATVKQEDKSAEAASGE</sequence>
<evidence type="ECO:0000256" key="6">
    <source>
        <dbReference type="ARBA" id="ARBA00023237"/>
    </source>
</evidence>
<evidence type="ECO:0000256" key="7">
    <source>
        <dbReference type="ARBA" id="ARBA00023288"/>
    </source>
</evidence>
<evidence type="ECO:0000313" key="10">
    <source>
        <dbReference type="Proteomes" id="UP000019148"/>
    </source>
</evidence>
<comment type="function">
    <text evidence="1 8">The Vlp and Vsp proteins are antigenically distinct proteins, only one vlp or vsp gene is transcriptionally active at any one time. Switching between these genes is a mechanism of host immune response evasion.</text>
</comment>
<dbReference type="SUPFAM" id="SSF74748">
    <property type="entry name" value="Variable surface antigen VlsE"/>
    <property type="match status" value="1"/>
</dbReference>
<evidence type="ECO:0000256" key="1">
    <source>
        <dbReference type="ARBA" id="ARBA00003932"/>
    </source>
</evidence>
<dbReference type="GO" id="GO:0009279">
    <property type="term" value="C:cell outer membrane"/>
    <property type="evidence" value="ECO:0007669"/>
    <property type="project" value="UniProtKB-SubCell"/>
</dbReference>
<gene>
    <name evidence="9" type="ORF">BDCR2A_01391</name>
</gene>
<evidence type="ECO:0000313" key="9">
    <source>
        <dbReference type="EMBL" id="ETZ17691.1"/>
    </source>
</evidence>
<evidence type="ECO:0000256" key="8">
    <source>
        <dbReference type="RuleBase" id="RU363105"/>
    </source>
</evidence>
<dbReference type="EMBL" id="AZIT01000012">
    <property type="protein sequence ID" value="ETZ17691.1"/>
    <property type="molecule type" value="Genomic_DNA"/>
</dbReference>
<reference evidence="9 10" key="1">
    <citation type="submission" date="2013-12" db="EMBL/GenBank/DDBJ databases">
        <title>Comparative genomics of relapsing fever spirochetes.</title>
        <authorList>
            <person name="Schwan T.G."/>
            <person name="Raffel S.J."/>
            <person name="Porcella S.F."/>
        </authorList>
    </citation>
    <scope>NUCLEOTIDE SEQUENCE [LARGE SCALE GENOMIC DNA]</scope>
    <source>
        <strain evidence="9 10">CR2A</strain>
    </source>
</reference>
<evidence type="ECO:0000256" key="2">
    <source>
        <dbReference type="ARBA" id="ARBA00004459"/>
    </source>
</evidence>
<dbReference type="AlphaFoldDB" id="W6TX68"/>
<evidence type="ECO:0000256" key="3">
    <source>
        <dbReference type="ARBA" id="ARBA00022729"/>
    </source>
</evidence>
<keyword evidence="3" id="KW-0732">Signal</keyword>